<name>A0A1D8KCV9_9GAMM</name>
<dbReference type="NCBIfam" id="TIGR00237">
    <property type="entry name" value="xseA"/>
    <property type="match status" value="1"/>
</dbReference>
<protein>
    <recommendedName>
        <fullName evidence="1">Exodeoxyribonuclease VII large subunit</fullName>
        <ecNumber evidence="1">3.1.11.6</ecNumber>
    </recommendedName>
</protein>
<dbReference type="InterPro" id="IPR003753">
    <property type="entry name" value="Exonuc_VII_L"/>
</dbReference>
<dbReference type="PANTHER" id="PTHR30008">
    <property type="entry name" value="EXODEOXYRIBONUCLEASE 7 LARGE SUBUNIT"/>
    <property type="match status" value="1"/>
</dbReference>
<dbReference type="GO" id="GO:0008855">
    <property type="term" value="F:exodeoxyribonuclease VII activity"/>
    <property type="evidence" value="ECO:0007669"/>
    <property type="project" value="UniProtKB-UniRule"/>
</dbReference>
<evidence type="ECO:0000259" key="3">
    <source>
        <dbReference type="Pfam" id="PF18974"/>
    </source>
</evidence>
<dbReference type="EC" id="3.1.11.6" evidence="1"/>
<gene>
    <name evidence="4" type="ORF">BJI67_16155</name>
</gene>
<dbReference type="InterPro" id="IPR020579">
    <property type="entry name" value="Exonuc_VII_lsu_C"/>
</dbReference>
<reference evidence="4 5" key="1">
    <citation type="submission" date="2016-09" db="EMBL/GenBank/DDBJ databases">
        <title>Acidihalobacter prosperus V6 (DSM14174).</title>
        <authorList>
            <person name="Khaleque H.N."/>
            <person name="Ramsay J.P."/>
            <person name="Murphy R.J.T."/>
            <person name="Kaksonen A.H."/>
            <person name="Boxall N.J."/>
            <person name="Watkin E.L.J."/>
        </authorList>
    </citation>
    <scope>NUCLEOTIDE SEQUENCE [LARGE SCALE GENOMIC DNA]</scope>
    <source>
        <strain evidence="4 5">V6</strain>
        <plasmid evidence="5">papv6</plasmid>
    </source>
</reference>
<feature type="domain" description="DUF5710" evidence="3">
    <location>
        <begin position="2"/>
        <end position="44"/>
    </location>
</feature>
<dbReference type="PANTHER" id="PTHR30008:SF0">
    <property type="entry name" value="EXODEOXYRIBONUCLEASE 7 LARGE SUBUNIT"/>
    <property type="match status" value="1"/>
</dbReference>
<dbReference type="EMBL" id="CP017449">
    <property type="protein sequence ID" value="AOV18772.1"/>
    <property type="molecule type" value="Genomic_DNA"/>
</dbReference>
<evidence type="ECO:0000313" key="5">
    <source>
        <dbReference type="Proteomes" id="UP000095342"/>
    </source>
</evidence>
<sequence length="558" mass="61371">MTQLNVPFQEKEAAKALGARWNPAARQWYVPEGVSLEPFSKWLPAEVAQTLPDVLPTPGIGLTEYLARLSAAVAKAAPKPEWVRVEVSELRERNGSVYLQFVEHAGGDRGTLMSKATGVIWESHKAVVERFCRETGASLAAGIKLLVEVQAKFDTKFGVSLIVSNIDPAYTLGDMAAKLRKIEQTLRAEGVFELNRQKAPPTEFTRVLVIAPVGAAGLGDFRRDADRLQELGLVHFEYFEALFQGERAPGEIRDQIRIATEYAIIKPADALVIIRGGGAVSDLHWLNDEDLARAVCTATIPVFTGIGHERDETILDRVAARRFDTPSKVIGHIAQRVIANATEAQDHYRTICGQAQRQLDLAAEMSLRYIEQVRAGTSHQIDLQADRAMAWHAAVTTGAGNLVEQMAQTTAHLSEAIGQGAKSKLEAADQRAARQYSEIRETASRRLTEECHRAETLHRTVLQLANQIIDQVAGHADDSVRVTRERVSVRIERAAEQARSLIEITLGLGPAATVQRGYVIARDQAGNVVTSQTRAAQQKILELEFRDGRVTVTPVQEQ</sequence>
<evidence type="ECO:0000313" key="4">
    <source>
        <dbReference type="EMBL" id="AOV18772.1"/>
    </source>
</evidence>
<feature type="domain" description="Exonuclease VII large subunit C-terminal" evidence="2">
    <location>
        <begin position="192"/>
        <end position="552"/>
    </location>
</feature>
<evidence type="ECO:0000259" key="2">
    <source>
        <dbReference type="Pfam" id="PF02601"/>
    </source>
</evidence>
<dbReference type="GO" id="GO:0009318">
    <property type="term" value="C:exodeoxyribonuclease VII complex"/>
    <property type="evidence" value="ECO:0007669"/>
    <property type="project" value="UniProtKB-UniRule"/>
</dbReference>
<keyword evidence="4" id="KW-0614">Plasmid</keyword>
<dbReference type="KEGG" id="aaeo:BJI67_16155"/>
<dbReference type="Pfam" id="PF18974">
    <property type="entry name" value="DUF5710"/>
    <property type="match status" value="1"/>
</dbReference>
<proteinExistence type="predicted"/>
<dbReference type="Proteomes" id="UP000095342">
    <property type="component" value="Plasmid pAPV6"/>
</dbReference>
<geneLocation type="plasmid" evidence="5">
    <name>papv6</name>
</geneLocation>
<evidence type="ECO:0000256" key="1">
    <source>
        <dbReference type="NCBIfam" id="TIGR00237"/>
    </source>
</evidence>
<dbReference type="AlphaFoldDB" id="A0A1D8KCV9"/>
<dbReference type="GO" id="GO:0006308">
    <property type="term" value="P:DNA catabolic process"/>
    <property type="evidence" value="ECO:0007669"/>
    <property type="project" value="UniProtKB-UniRule"/>
</dbReference>
<dbReference type="Pfam" id="PF02601">
    <property type="entry name" value="Exonuc_VII_L"/>
    <property type="match status" value="1"/>
</dbReference>
<dbReference type="GO" id="GO:0003676">
    <property type="term" value="F:nucleic acid binding"/>
    <property type="evidence" value="ECO:0007669"/>
    <property type="project" value="InterPro"/>
</dbReference>
<dbReference type="InterPro" id="IPR043764">
    <property type="entry name" value="DUF5710"/>
</dbReference>
<keyword evidence="5" id="KW-1185">Reference proteome</keyword>
<accession>A0A1D8KCV9</accession>
<dbReference type="RefSeq" id="WP_070074295.1">
    <property type="nucleotide sequence ID" value="NZ_CP017449.1"/>
</dbReference>
<organism evidence="4 5">
    <name type="scientific">Acidihalobacter aeolianus</name>
    <dbReference type="NCBI Taxonomy" id="2792603"/>
    <lineage>
        <taxon>Bacteria</taxon>
        <taxon>Pseudomonadati</taxon>
        <taxon>Pseudomonadota</taxon>
        <taxon>Gammaproteobacteria</taxon>
        <taxon>Chromatiales</taxon>
        <taxon>Ectothiorhodospiraceae</taxon>
        <taxon>Acidihalobacter</taxon>
    </lineage>
</organism>